<gene>
    <name evidence="2" type="ORF">MIND_00124600</name>
</gene>
<reference evidence="2" key="1">
    <citation type="submission" date="2020-05" db="EMBL/GenBank/DDBJ databases">
        <title>Mycena genomes resolve the evolution of fungal bioluminescence.</title>
        <authorList>
            <person name="Tsai I.J."/>
        </authorList>
    </citation>
    <scope>NUCLEOTIDE SEQUENCE</scope>
    <source>
        <strain evidence="2">171206Taipei</strain>
    </source>
</reference>
<keyword evidence="3" id="KW-1185">Reference proteome</keyword>
<evidence type="ECO:0000256" key="1">
    <source>
        <dbReference type="SAM" id="MobiDB-lite"/>
    </source>
</evidence>
<dbReference type="RefSeq" id="XP_037226089.1">
    <property type="nucleotide sequence ID" value="XM_037358179.1"/>
</dbReference>
<feature type="compositionally biased region" description="Low complexity" evidence="1">
    <location>
        <begin position="384"/>
        <end position="400"/>
    </location>
</feature>
<sequence>MMSILDQPISASPNQSDDSDESDATLDDIEILQGHPLQRVPARRDSDSGESSTSANSDVIYDIDFDQLIDDLLAEEPFPLSETRNTVAVEASSPEANDSMLIKRLHRTSPELLILLRLNQRELRHDPWNPTPHIICAIPRDEYVFICLQRLLEFNKPPLHNVANYVDFFRQVLEGLTFLHEHNIALLGCRELGSYMVDLGPETASGSSASVESFDRTRYPVRYYFADLPNACEFESSSHSDAQDAFRQDVQDCALMMRHLAANVPTISQKLSTLVNAMQTGTFDADASRKLFEALCKSFTSSTFEIVVPPMDFDEQVVILPPIISQRAGLGSPGLPVAASVPDLRLEVQVDDGLPNHNGRKLMRTISLSRKLKLKSNTLDPIASPLLGSAASSSPSSSPRTRARSAEPPTVESRLSSGLGRLTIEDGEELEEVE</sequence>
<dbReference type="GeneID" id="59340695"/>
<proteinExistence type="predicted"/>
<dbReference type="OrthoDB" id="3260792at2759"/>
<accession>A0A8H6WGN8</accession>
<feature type="compositionally biased region" description="Acidic residues" evidence="1">
    <location>
        <begin position="425"/>
        <end position="434"/>
    </location>
</feature>
<evidence type="ECO:0000313" key="3">
    <source>
        <dbReference type="Proteomes" id="UP000636479"/>
    </source>
</evidence>
<name>A0A8H6WGN8_9AGAR</name>
<protein>
    <recommendedName>
        <fullName evidence="4">Protein kinase domain-containing protein</fullName>
    </recommendedName>
</protein>
<evidence type="ECO:0000313" key="2">
    <source>
        <dbReference type="EMBL" id="KAF7316066.1"/>
    </source>
</evidence>
<dbReference type="EMBL" id="JACAZF010000001">
    <property type="protein sequence ID" value="KAF7316066.1"/>
    <property type="molecule type" value="Genomic_DNA"/>
</dbReference>
<dbReference type="AlphaFoldDB" id="A0A8H6WGN8"/>
<evidence type="ECO:0008006" key="4">
    <source>
        <dbReference type="Google" id="ProtNLM"/>
    </source>
</evidence>
<feature type="region of interest" description="Disordered" evidence="1">
    <location>
        <begin position="1"/>
        <end position="55"/>
    </location>
</feature>
<organism evidence="2 3">
    <name type="scientific">Mycena indigotica</name>
    <dbReference type="NCBI Taxonomy" id="2126181"/>
    <lineage>
        <taxon>Eukaryota</taxon>
        <taxon>Fungi</taxon>
        <taxon>Dikarya</taxon>
        <taxon>Basidiomycota</taxon>
        <taxon>Agaricomycotina</taxon>
        <taxon>Agaricomycetes</taxon>
        <taxon>Agaricomycetidae</taxon>
        <taxon>Agaricales</taxon>
        <taxon>Marasmiineae</taxon>
        <taxon>Mycenaceae</taxon>
        <taxon>Mycena</taxon>
    </lineage>
</organism>
<feature type="compositionally biased region" description="Acidic residues" evidence="1">
    <location>
        <begin position="17"/>
        <end position="30"/>
    </location>
</feature>
<comment type="caution">
    <text evidence="2">The sequence shown here is derived from an EMBL/GenBank/DDBJ whole genome shotgun (WGS) entry which is preliminary data.</text>
</comment>
<dbReference type="Proteomes" id="UP000636479">
    <property type="component" value="Unassembled WGS sequence"/>
</dbReference>
<feature type="region of interest" description="Disordered" evidence="1">
    <location>
        <begin position="384"/>
        <end position="434"/>
    </location>
</feature>